<sequence>MPVFQLINNAIQIVGWIIEYIGLFIVVISVFFALTKVFLRKTSLESIRRFFAEKIIFGLEFIIAADILLATVTTDVSDITRLGGIVLIRVVLGYSLKQEVLNYKDCRTKIINKGKKIKK</sequence>
<name>A0A2M6NZQ8_9BACT</name>
<feature type="transmembrane region" description="Helical" evidence="1">
    <location>
        <begin position="13"/>
        <end position="34"/>
    </location>
</feature>
<dbReference type="PANTHER" id="PTHR38468">
    <property type="entry name" value="SLL0939 PROTEIN"/>
    <property type="match status" value="1"/>
</dbReference>
<gene>
    <name evidence="2" type="ORF">COU30_05135</name>
</gene>
<protein>
    <recommendedName>
        <fullName evidence="4">DUF1622 domain-containing protein</fullName>
    </recommendedName>
</protein>
<dbReference type="Pfam" id="PF07784">
    <property type="entry name" value="DUF1622"/>
    <property type="match status" value="1"/>
</dbReference>
<proteinExistence type="predicted"/>
<keyword evidence="1" id="KW-1133">Transmembrane helix</keyword>
<dbReference type="PANTHER" id="PTHR38468:SF1">
    <property type="entry name" value="SLL0939 PROTEIN"/>
    <property type="match status" value="1"/>
</dbReference>
<comment type="caution">
    <text evidence="2">The sequence shown here is derived from an EMBL/GenBank/DDBJ whole genome shotgun (WGS) entry which is preliminary data.</text>
</comment>
<organism evidence="2 3">
    <name type="scientific">Candidatus Magasanikbacteria bacterium CG10_big_fil_rev_8_21_14_0_10_38_6</name>
    <dbReference type="NCBI Taxonomy" id="1974647"/>
    <lineage>
        <taxon>Bacteria</taxon>
        <taxon>Candidatus Magasanikiibacteriota</taxon>
    </lineage>
</organism>
<dbReference type="Proteomes" id="UP000228528">
    <property type="component" value="Unassembled WGS sequence"/>
</dbReference>
<keyword evidence="1" id="KW-0812">Transmembrane</keyword>
<evidence type="ECO:0000313" key="3">
    <source>
        <dbReference type="Proteomes" id="UP000228528"/>
    </source>
</evidence>
<evidence type="ECO:0000313" key="2">
    <source>
        <dbReference type="EMBL" id="PIR76944.1"/>
    </source>
</evidence>
<accession>A0A2M6NZQ8</accession>
<reference evidence="3" key="1">
    <citation type="submission" date="2017-09" db="EMBL/GenBank/DDBJ databases">
        <title>Depth-based differentiation of microbial function through sediment-hosted aquifers and enrichment of novel symbionts in the deep terrestrial subsurface.</title>
        <authorList>
            <person name="Probst A.J."/>
            <person name="Ladd B."/>
            <person name="Jarett J.K."/>
            <person name="Geller-Mcgrath D.E."/>
            <person name="Sieber C.M.K."/>
            <person name="Emerson J.B."/>
            <person name="Anantharaman K."/>
            <person name="Thomas B.C."/>
            <person name="Malmstrom R."/>
            <person name="Stieglmeier M."/>
            <person name="Klingl A."/>
            <person name="Woyke T."/>
            <person name="Ryan C.M."/>
            <person name="Banfield J.F."/>
        </authorList>
    </citation>
    <scope>NUCLEOTIDE SEQUENCE [LARGE SCALE GENOMIC DNA]</scope>
</reference>
<feature type="transmembrane region" description="Helical" evidence="1">
    <location>
        <begin position="55"/>
        <end position="73"/>
    </location>
</feature>
<dbReference type="InterPro" id="IPR012427">
    <property type="entry name" value="DUF1622"/>
</dbReference>
<evidence type="ECO:0000256" key="1">
    <source>
        <dbReference type="SAM" id="Phobius"/>
    </source>
</evidence>
<keyword evidence="1" id="KW-0472">Membrane</keyword>
<dbReference type="AlphaFoldDB" id="A0A2M6NZQ8"/>
<dbReference type="EMBL" id="PFBW01000215">
    <property type="protein sequence ID" value="PIR76944.1"/>
    <property type="molecule type" value="Genomic_DNA"/>
</dbReference>
<evidence type="ECO:0008006" key="4">
    <source>
        <dbReference type="Google" id="ProtNLM"/>
    </source>
</evidence>